<gene>
    <name evidence="1" type="ORF">E2C01_048091</name>
</gene>
<name>A0A5B7GA89_PORTR</name>
<evidence type="ECO:0000313" key="1">
    <source>
        <dbReference type="EMBL" id="MPC54183.1"/>
    </source>
</evidence>
<keyword evidence="2" id="KW-1185">Reference proteome</keyword>
<dbReference type="AlphaFoldDB" id="A0A5B7GA89"/>
<sequence length="80" mass="9442">MWREGSGQVSSRCVLFMGWGIIAWKLRITSRHQSYYPNYIVEETHGKGEERGRRCYKGIMFRKVGKRIRNNSCISLLVIF</sequence>
<evidence type="ECO:0000313" key="2">
    <source>
        <dbReference type="Proteomes" id="UP000324222"/>
    </source>
</evidence>
<accession>A0A5B7GA89</accession>
<reference evidence="1 2" key="1">
    <citation type="submission" date="2019-05" db="EMBL/GenBank/DDBJ databases">
        <title>Another draft genome of Portunus trituberculatus and its Hox gene families provides insights of decapod evolution.</title>
        <authorList>
            <person name="Jeong J.-H."/>
            <person name="Song I."/>
            <person name="Kim S."/>
            <person name="Choi T."/>
            <person name="Kim D."/>
            <person name="Ryu S."/>
            <person name="Kim W."/>
        </authorList>
    </citation>
    <scope>NUCLEOTIDE SEQUENCE [LARGE SCALE GENOMIC DNA]</scope>
    <source>
        <tissue evidence="1">Muscle</tissue>
    </source>
</reference>
<dbReference type="Proteomes" id="UP000324222">
    <property type="component" value="Unassembled WGS sequence"/>
</dbReference>
<comment type="caution">
    <text evidence="1">The sequence shown here is derived from an EMBL/GenBank/DDBJ whole genome shotgun (WGS) entry which is preliminary data.</text>
</comment>
<organism evidence="1 2">
    <name type="scientific">Portunus trituberculatus</name>
    <name type="common">Swimming crab</name>
    <name type="synonym">Neptunus trituberculatus</name>
    <dbReference type="NCBI Taxonomy" id="210409"/>
    <lineage>
        <taxon>Eukaryota</taxon>
        <taxon>Metazoa</taxon>
        <taxon>Ecdysozoa</taxon>
        <taxon>Arthropoda</taxon>
        <taxon>Crustacea</taxon>
        <taxon>Multicrustacea</taxon>
        <taxon>Malacostraca</taxon>
        <taxon>Eumalacostraca</taxon>
        <taxon>Eucarida</taxon>
        <taxon>Decapoda</taxon>
        <taxon>Pleocyemata</taxon>
        <taxon>Brachyura</taxon>
        <taxon>Eubrachyura</taxon>
        <taxon>Portunoidea</taxon>
        <taxon>Portunidae</taxon>
        <taxon>Portuninae</taxon>
        <taxon>Portunus</taxon>
    </lineage>
</organism>
<protein>
    <submittedName>
        <fullName evidence="1">Uncharacterized protein</fullName>
    </submittedName>
</protein>
<dbReference type="EMBL" id="VSRR010012173">
    <property type="protein sequence ID" value="MPC54183.1"/>
    <property type="molecule type" value="Genomic_DNA"/>
</dbReference>
<proteinExistence type="predicted"/>